<proteinExistence type="inferred from homology"/>
<name>A0A941FKK0_9BACI</name>
<organism evidence="4 5">
    <name type="scientific">Peribacillus frigoritolerans</name>
    <dbReference type="NCBI Taxonomy" id="450367"/>
    <lineage>
        <taxon>Bacteria</taxon>
        <taxon>Bacillati</taxon>
        <taxon>Bacillota</taxon>
        <taxon>Bacilli</taxon>
        <taxon>Bacillales</taxon>
        <taxon>Bacillaceae</taxon>
        <taxon>Peribacillus</taxon>
    </lineage>
</organism>
<dbReference type="EMBL" id="JAGTPW010000051">
    <property type="protein sequence ID" value="MBR8645789.1"/>
    <property type="molecule type" value="Genomic_DNA"/>
</dbReference>
<sequence>MIITGGMNVYSSEVERVVNQHPSVALSACIGVPHPDWGEVVCVVIALHEGLSCTSEELIDFCKQRTSKYMVPKIAYFLDKFPLTPIGKIDKKN</sequence>
<dbReference type="Pfam" id="PF13193">
    <property type="entry name" value="AMP-binding_C"/>
    <property type="match status" value="1"/>
</dbReference>
<dbReference type="GO" id="GO:0031956">
    <property type="term" value="F:medium-chain fatty acid-CoA ligase activity"/>
    <property type="evidence" value="ECO:0007669"/>
    <property type="project" value="TreeGrafter"/>
</dbReference>
<dbReference type="InterPro" id="IPR025110">
    <property type="entry name" value="AMP-bd_C"/>
</dbReference>
<comment type="similarity">
    <text evidence="1">Belongs to the ATP-dependent AMP-binding enzyme family.</text>
</comment>
<evidence type="ECO:0000256" key="2">
    <source>
        <dbReference type="ARBA" id="ARBA00022598"/>
    </source>
</evidence>
<evidence type="ECO:0000313" key="4">
    <source>
        <dbReference type="EMBL" id="MBR8645789.1"/>
    </source>
</evidence>
<accession>A0A941FKK0</accession>
<dbReference type="SUPFAM" id="SSF56801">
    <property type="entry name" value="Acetyl-CoA synthetase-like"/>
    <property type="match status" value="1"/>
</dbReference>
<dbReference type="PANTHER" id="PTHR43201">
    <property type="entry name" value="ACYL-COA SYNTHETASE"/>
    <property type="match status" value="1"/>
</dbReference>
<dbReference type="PANTHER" id="PTHR43201:SF5">
    <property type="entry name" value="MEDIUM-CHAIN ACYL-COA LIGASE ACSF2, MITOCHONDRIAL"/>
    <property type="match status" value="1"/>
</dbReference>
<evidence type="ECO:0000256" key="1">
    <source>
        <dbReference type="ARBA" id="ARBA00006432"/>
    </source>
</evidence>
<gene>
    <name evidence="4" type="ORF">KEH51_22795</name>
</gene>
<feature type="domain" description="AMP-binding enzyme C-terminal" evidence="3">
    <location>
        <begin position="13"/>
        <end position="88"/>
    </location>
</feature>
<dbReference type="AlphaFoldDB" id="A0A941FKK0"/>
<evidence type="ECO:0000259" key="3">
    <source>
        <dbReference type="Pfam" id="PF13193"/>
    </source>
</evidence>
<comment type="caution">
    <text evidence="4">The sequence shown here is derived from an EMBL/GenBank/DDBJ whole genome shotgun (WGS) entry which is preliminary data.</text>
</comment>
<reference evidence="4" key="1">
    <citation type="submission" date="2021-04" db="EMBL/GenBank/DDBJ databases">
        <title>Whole genome sequencing of Enterococci isolates from hospitalized patients.</title>
        <authorList>
            <person name="Ogoti B.M."/>
            <person name="Onyambu F.G."/>
        </authorList>
    </citation>
    <scope>NUCLEOTIDE SEQUENCE</scope>
    <source>
        <strain evidence="4">242</strain>
    </source>
</reference>
<keyword evidence="2" id="KW-0436">Ligase</keyword>
<dbReference type="Proteomes" id="UP000680045">
    <property type="component" value="Unassembled WGS sequence"/>
</dbReference>
<evidence type="ECO:0000313" key="5">
    <source>
        <dbReference type="Proteomes" id="UP000680045"/>
    </source>
</evidence>
<dbReference type="InterPro" id="IPR045851">
    <property type="entry name" value="AMP-bd_C_sf"/>
</dbReference>
<dbReference type="Gene3D" id="3.30.300.30">
    <property type="match status" value="1"/>
</dbReference>
<dbReference type="GO" id="GO:0006631">
    <property type="term" value="P:fatty acid metabolic process"/>
    <property type="evidence" value="ECO:0007669"/>
    <property type="project" value="TreeGrafter"/>
</dbReference>
<protein>
    <recommendedName>
        <fullName evidence="3">AMP-binding enzyme C-terminal domain-containing protein</fullName>
    </recommendedName>
</protein>